<organism evidence="3 4">
    <name type="scientific">Amanita thiersii Skay4041</name>
    <dbReference type="NCBI Taxonomy" id="703135"/>
    <lineage>
        <taxon>Eukaryota</taxon>
        <taxon>Fungi</taxon>
        <taxon>Dikarya</taxon>
        <taxon>Basidiomycota</taxon>
        <taxon>Agaricomycotina</taxon>
        <taxon>Agaricomycetes</taxon>
        <taxon>Agaricomycetidae</taxon>
        <taxon>Agaricales</taxon>
        <taxon>Pluteineae</taxon>
        <taxon>Amanitaceae</taxon>
        <taxon>Amanita</taxon>
    </lineage>
</organism>
<evidence type="ECO:0000259" key="2">
    <source>
        <dbReference type="PROSITE" id="PS51186"/>
    </source>
</evidence>
<dbReference type="InterPro" id="IPR016181">
    <property type="entry name" value="Acyl_CoA_acyltransferase"/>
</dbReference>
<sequence>MEVPSSESEDVYLTPGRHLTPIDMDNNFDLLVDLFEKLQLAAFEASDMMLDMLTFMHNTELFSGIMRVTYRSIVIPAKEGSYARDRVKREPLSKDLVGIVYLISPTSGRNDELNNSELNIGVIIHPQFQRKGYARKAITLALDHAFNISRSHRVQAVITSPFTHAKYPAYKLFTSVGFKQEGIRRRSYFNHLESEWQDTAYLAVLNTEWLMQSHESRSTPWDEMIDRHQKEREAVLHWEDITNGADETETIHHMPLDESVTQESAAGVDGTSVASSKETSRATTPDFYIDSEMPAIMPGDEEQSTSSVIPSSPTSTSSHWDLIDGDSSFDEFESELEFDYDDTHIGHNNIA</sequence>
<accession>A0A2A9NGL5</accession>
<dbReference type="OrthoDB" id="64477at2759"/>
<dbReference type="EMBL" id="KZ302114">
    <property type="protein sequence ID" value="PFH47391.1"/>
    <property type="molecule type" value="Genomic_DNA"/>
</dbReference>
<dbReference type="GO" id="GO:0016747">
    <property type="term" value="F:acyltransferase activity, transferring groups other than amino-acyl groups"/>
    <property type="evidence" value="ECO:0007669"/>
    <property type="project" value="InterPro"/>
</dbReference>
<evidence type="ECO:0000256" key="1">
    <source>
        <dbReference type="SAM" id="MobiDB-lite"/>
    </source>
</evidence>
<dbReference type="Pfam" id="PF13302">
    <property type="entry name" value="Acetyltransf_3"/>
    <property type="match status" value="1"/>
</dbReference>
<evidence type="ECO:0000313" key="3">
    <source>
        <dbReference type="EMBL" id="PFH47391.1"/>
    </source>
</evidence>
<feature type="compositionally biased region" description="Polar residues" evidence="1">
    <location>
        <begin position="272"/>
        <end position="283"/>
    </location>
</feature>
<gene>
    <name evidence="3" type="ORF">AMATHDRAFT_67823</name>
</gene>
<dbReference type="Proteomes" id="UP000242287">
    <property type="component" value="Unassembled WGS sequence"/>
</dbReference>
<feature type="region of interest" description="Disordered" evidence="1">
    <location>
        <begin position="257"/>
        <end position="284"/>
    </location>
</feature>
<dbReference type="InterPro" id="IPR000182">
    <property type="entry name" value="GNAT_dom"/>
</dbReference>
<proteinExistence type="predicted"/>
<protein>
    <recommendedName>
        <fullName evidence="2">N-acetyltransferase domain-containing protein</fullName>
    </recommendedName>
</protein>
<reference evidence="3 4" key="1">
    <citation type="submission" date="2014-02" db="EMBL/GenBank/DDBJ databases">
        <title>Transposable element dynamics among asymbiotic and ectomycorrhizal Amanita fungi.</title>
        <authorList>
            <consortium name="DOE Joint Genome Institute"/>
            <person name="Hess J."/>
            <person name="Skrede I."/>
            <person name="Wolfe B."/>
            <person name="LaButti K."/>
            <person name="Ohm R.A."/>
            <person name="Grigoriev I.V."/>
            <person name="Pringle A."/>
        </authorList>
    </citation>
    <scope>NUCLEOTIDE SEQUENCE [LARGE SCALE GENOMIC DNA]</scope>
    <source>
        <strain evidence="3 4">SKay4041</strain>
    </source>
</reference>
<dbReference type="Gene3D" id="3.40.630.30">
    <property type="match status" value="1"/>
</dbReference>
<dbReference type="CDD" id="cd04301">
    <property type="entry name" value="NAT_SF"/>
    <property type="match status" value="1"/>
</dbReference>
<evidence type="ECO:0000313" key="4">
    <source>
        <dbReference type="Proteomes" id="UP000242287"/>
    </source>
</evidence>
<feature type="domain" description="N-acetyltransferase" evidence="2">
    <location>
        <begin position="120"/>
        <end position="208"/>
    </location>
</feature>
<dbReference type="SUPFAM" id="SSF55729">
    <property type="entry name" value="Acyl-CoA N-acyltransferases (Nat)"/>
    <property type="match status" value="1"/>
</dbReference>
<keyword evidence="4" id="KW-1185">Reference proteome</keyword>
<feature type="compositionally biased region" description="Low complexity" evidence="1">
    <location>
        <begin position="304"/>
        <end position="318"/>
    </location>
</feature>
<name>A0A2A9NGL5_9AGAR</name>
<feature type="region of interest" description="Disordered" evidence="1">
    <location>
        <begin position="297"/>
        <end position="322"/>
    </location>
</feature>
<dbReference type="PROSITE" id="PS51186">
    <property type="entry name" value="GNAT"/>
    <property type="match status" value="1"/>
</dbReference>
<dbReference type="AlphaFoldDB" id="A0A2A9NGL5"/>